<keyword evidence="1" id="KW-0175">Coiled coil</keyword>
<reference evidence="2" key="1">
    <citation type="journal article" date="2021" name="Proc. Natl. Acad. Sci. U.S.A.">
        <title>A Catalog of Tens of Thousands of Viruses from Human Metagenomes Reveals Hidden Associations with Chronic Diseases.</title>
        <authorList>
            <person name="Tisza M.J."/>
            <person name="Buck C.B."/>
        </authorList>
    </citation>
    <scope>NUCLEOTIDE SEQUENCE</scope>
    <source>
        <strain evidence="2">CtQcs9</strain>
    </source>
</reference>
<evidence type="ECO:0000313" key="2">
    <source>
        <dbReference type="EMBL" id="DAE28204.1"/>
    </source>
</evidence>
<organism evidence="2">
    <name type="scientific">virus sp. ctQcs9</name>
    <dbReference type="NCBI Taxonomy" id="2825816"/>
    <lineage>
        <taxon>Viruses</taxon>
    </lineage>
</organism>
<protein>
    <submittedName>
        <fullName evidence="2">Uncharacterized protein</fullName>
    </submittedName>
</protein>
<accession>A0A8S5RB61</accession>
<dbReference type="EMBL" id="BK059082">
    <property type="protein sequence ID" value="DAE28204.1"/>
    <property type="molecule type" value="Genomic_DNA"/>
</dbReference>
<proteinExistence type="predicted"/>
<feature type="coiled-coil region" evidence="1">
    <location>
        <begin position="7"/>
        <end position="34"/>
    </location>
</feature>
<evidence type="ECO:0000256" key="1">
    <source>
        <dbReference type="SAM" id="Coils"/>
    </source>
</evidence>
<sequence length="123" mass="14647">MGTIFKHKNKYIQCRNLEKKLKKLKINKDDIEIIKDNIPNDSLELEFVNLTKKEKIEKDPDIVKYYIFKNSKGNYLLGVNKPDLTYIKKFGYDVSDYELIDTCTYPILEKYMKWNPETKTGIK</sequence>
<name>A0A8S5RB61_9VIRU</name>